<dbReference type="SUPFAM" id="SSF57903">
    <property type="entry name" value="FYVE/PHD zinc finger"/>
    <property type="match status" value="1"/>
</dbReference>
<evidence type="ECO:0000256" key="7">
    <source>
        <dbReference type="ARBA" id="ARBA00048078"/>
    </source>
</evidence>
<evidence type="ECO:0000256" key="6">
    <source>
        <dbReference type="ARBA" id="ARBA00035804"/>
    </source>
</evidence>
<feature type="region of interest" description="Disordered" evidence="10">
    <location>
        <begin position="692"/>
        <end position="768"/>
    </location>
</feature>
<dbReference type="AlphaFoldDB" id="A0A8J9ZF08"/>
<keyword evidence="9" id="KW-0175">Coiled coil</keyword>
<accession>A0A8J9ZF08</accession>
<evidence type="ECO:0000256" key="3">
    <source>
        <dbReference type="ARBA" id="ARBA00022771"/>
    </source>
</evidence>
<keyword evidence="13" id="KW-1185">Reference proteome</keyword>
<feature type="compositionally biased region" description="Pro residues" evidence="10">
    <location>
        <begin position="746"/>
        <end position="763"/>
    </location>
</feature>
<dbReference type="PROSITE" id="PS50016">
    <property type="entry name" value="ZF_PHD_2"/>
    <property type="match status" value="1"/>
</dbReference>
<dbReference type="Pfam" id="PF13472">
    <property type="entry name" value="Lipase_GDSL_2"/>
    <property type="match status" value="1"/>
</dbReference>
<dbReference type="Gene3D" id="3.40.50.1110">
    <property type="entry name" value="SGNH hydrolase"/>
    <property type="match status" value="1"/>
</dbReference>
<dbReference type="Proteomes" id="UP000838412">
    <property type="component" value="Chromosome 2"/>
</dbReference>
<dbReference type="EMBL" id="OV696687">
    <property type="protein sequence ID" value="CAH1253408.1"/>
    <property type="molecule type" value="Genomic_DNA"/>
</dbReference>
<feature type="region of interest" description="Disordered" evidence="10">
    <location>
        <begin position="492"/>
        <end position="547"/>
    </location>
</feature>
<dbReference type="InterPro" id="IPR013830">
    <property type="entry name" value="SGNH_hydro"/>
</dbReference>
<feature type="domain" description="PHD-type" evidence="11">
    <location>
        <begin position="227"/>
        <end position="283"/>
    </location>
</feature>
<feature type="coiled-coil region" evidence="9">
    <location>
        <begin position="383"/>
        <end position="410"/>
    </location>
</feature>
<evidence type="ECO:0000313" key="13">
    <source>
        <dbReference type="Proteomes" id="UP000838412"/>
    </source>
</evidence>
<keyword evidence="2" id="KW-0479">Metal-binding</keyword>
<evidence type="ECO:0000256" key="5">
    <source>
        <dbReference type="ARBA" id="ARBA00023721"/>
    </source>
</evidence>
<evidence type="ECO:0000313" key="12">
    <source>
        <dbReference type="EMBL" id="CAH1253408.1"/>
    </source>
</evidence>
<dbReference type="OrthoDB" id="10171243at2759"/>
<feature type="compositionally biased region" description="Basic residues" evidence="10">
    <location>
        <begin position="508"/>
        <end position="518"/>
    </location>
</feature>
<protein>
    <recommendedName>
        <fullName evidence="1">1-alkyl-2-acetylglycerophosphocholine esterase</fullName>
        <ecNumber evidence="1">3.1.1.47</ecNumber>
    </recommendedName>
</protein>
<dbReference type="InterPro" id="IPR001965">
    <property type="entry name" value="Znf_PHD"/>
</dbReference>
<evidence type="ECO:0000256" key="9">
    <source>
        <dbReference type="SAM" id="Coils"/>
    </source>
</evidence>
<comment type="catalytic activity">
    <reaction evidence="6">
        <text>1-O-hexadecyl-2-acetyl-sn-glycero-3-phosphate + H2O = 1-O-hexadecyl-sn-glycero-3-phosphate + acetate + H(+)</text>
        <dbReference type="Rhea" id="RHEA:41704"/>
        <dbReference type="ChEBI" id="CHEBI:15377"/>
        <dbReference type="ChEBI" id="CHEBI:15378"/>
        <dbReference type="ChEBI" id="CHEBI:30089"/>
        <dbReference type="ChEBI" id="CHEBI:77580"/>
        <dbReference type="ChEBI" id="CHEBI:78385"/>
    </reaction>
    <physiologicalReaction direction="left-to-right" evidence="6">
        <dbReference type="Rhea" id="RHEA:41705"/>
    </physiologicalReaction>
</comment>
<dbReference type="SMART" id="SM00249">
    <property type="entry name" value="PHD"/>
    <property type="match status" value="1"/>
</dbReference>
<comment type="catalytic activity">
    <reaction evidence="5">
        <text>1-O-hexadecyl-2-acetyl-sn-glycero-3-phosphocholine + H2O = 1-O-hexadecyl-sn-glycero-3-phosphocholine + acetate + H(+)</text>
        <dbReference type="Rhea" id="RHEA:40479"/>
        <dbReference type="ChEBI" id="CHEBI:15377"/>
        <dbReference type="ChEBI" id="CHEBI:15378"/>
        <dbReference type="ChEBI" id="CHEBI:30089"/>
        <dbReference type="ChEBI" id="CHEBI:44811"/>
        <dbReference type="ChEBI" id="CHEBI:64496"/>
    </reaction>
    <physiologicalReaction direction="left-to-right" evidence="5">
        <dbReference type="Rhea" id="RHEA:40480"/>
    </physiologicalReaction>
</comment>
<keyword evidence="4" id="KW-0862">Zinc</keyword>
<organism evidence="12 13">
    <name type="scientific">Branchiostoma lanceolatum</name>
    <name type="common">Common lancelet</name>
    <name type="synonym">Amphioxus lanceolatum</name>
    <dbReference type="NCBI Taxonomy" id="7740"/>
    <lineage>
        <taxon>Eukaryota</taxon>
        <taxon>Metazoa</taxon>
        <taxon>Chordata</taxon>
        <taxon>Cephalochordata</taxon>
        <taxon>Leptocardii</taxon>
        <taxon>Amphioxiformes</taxon>
        <taxon>Branchiostomatidae</taxon>
        <taxon>Branchiostoma</taxon>
    </lineage>
</organism>
<evidence type="ECO:0000256" key="1">
    <source>
        <dbReference type="ARBA" id="ARBA00013201"/>
    </source>
</evidence>
<dbReference type="Pfam" id="PF00628">
    <property type="entry name" value="PHD"/>
    <property type="match status" value="1"/>
</dbReference>
<gene>
    <name evidence="12" type="primary">Hypp1170</name>
    <name evidence="12" type="ORF">BLAG_LOCUS13200</name>
</gene>
<reference evidence="12" key="1">
    <citation type="submission" date="2022-01" db="EMBL/GenBank/DDBJ databases">
        <authorList>
            <person name="Braso-Vives M."/>
        </authorList>
    </citation>
    <scope>NUCLEOTIDE SEQUENCE</scope>
</reference>
<feature type="region of interest" description="Disordered" evidence="10">
    <location>
        <begin position="291"/>
        <end position="329"/>
    </location>
</feature>
<feature type="compositionally biased region" description="Low complexity" evidence="10">
    <location>
        <begin position="312"/>
        <end position="329"/>
    </location>
</feature>
<proteinExistence type="predicted"/>
<dbReference type="InterPro" id="IPR019787">
    <property type="entry name" value="Znf_PHD-finger"/>
</dbReference>
<dbReference type="InterPro" id="IPR013083">
    <property type="entry name" value="Znf_RING/FYVE/PHD"/>
</dbReference>
<evidence type="ECO:0000256" key="10">
    <source>
        <dbReference type="SAM" id="MobiDB-lite"/>
    </source>
</evidence>
<dbReference type="CDD" id="cd15489">
    <property type="entry name" value="PHD_SF"/>
    <property type="match status" value="1"/>
</dbReference>
<evidence type="ECO:0000256" key="8">
    <source>
        <dbReference type="PROSITE-ProRule" id="PRU00146"/>
    </source>
</evidence>
<dbReference type="SUPFAM" id="SSF52266">
    <property type="entry name" value="SGNH hydrolase"/>
    <property type="match status" value="1"/>
</dbReference>
<dbReference type="InterPro" id="IPR011011">
    <property type="entry name" value="Znf_FYVE_PHD"/>
</dbReference>
<feature type="compositionally biased region" description="Low complexity" evidence="10">
    <location>
        <begin position="498"/>
        <end position="507"/>
    </location>
</feature>
<dbReference type="InterPro" id="IPR019786">
    <property type="entry name" value="Zinc_finger_PHD-type_CS"/>
</dbReference>
<keyword evidence="3 8" id="KW-0863">Zinc-finger</keyword>
<dbReference type="EC" id="3.1.1.47" evidence="1"/>
<dbReference type="InterPro" id="IPR036514">
    <property type="entry name" value="SGNH_hydro_sf"/>
</dbReference>
<comment type="catalytic activity">
    <reaction evidence="7">
        <text>a 1-O-alkyl-2-acetyl-sn-glycero-3-phosphocholine + H2O = a 1-O-alkyl-sn-glycero-3-phosphocholine + acetate + H(+)</text>
        <dbReference type="Rhea" id="RHEA:17777"/>
        <dbReference type="ChEBI" id="CHEBI:15377"/>
        <dbReference type="ChEBI" id="CHEBI:15378"/>
        <dbReference type="ChEBI" id="CHEBI:30089"/>
        <dbReference type="ChEBI" id="CHEBI:30909"/>
        <dbReference type="ChEBI" id="CHEBI:36707"/>
        <dbReference type="EC" id="3.1.1.47"/>
    </reaction>
    <physiologicalReaction direction="left-to-right" evidence="7">
        <dbReference type="Rhea" id="RHEA:17778"/>
    </physiologicalReaction>
</comment>
<name>A0A8J9ZF08_BRALA</name>
<evidence type="ECO:0000256" key="2">
    <source>
        <dbReference type="ARBA" id="ARBA00022723"/>
    </source>
</evidence>
<sequence>MATASLSSDNGPTMDKGPTIQDMLQLTESATYEDVYGAYSALVQKNAKEHEHVKKFNPADKKSYYKRNTGTGEQFSKVSASFLSFMENHRSEDTNPLDKGKFNVTHNSNSLTIVVPENMLSSWKTVCESYYGVKGKDRETHGLQFSAVFQDSVSQLGGEPGLGSIHITIYETCKMHIQGSCYILWLCAHYDILQAMVLSDVAEKHPCNFAHDLQRNMPGFESDQALDTKCAVCNKLEKIGDKFVGCNNCASWTHFDCTKLDEKAISILRDTDESYLCINCQPPSGAIPSTAQCKQKHGHFAPPPCSTPTDKNANQSNSSLKQNQQQNNQQVDTFQTALLDLETSLAHLKVQSNTFESNVSGQLEVIFKKLESLNSPVKHEAELNKLKEENSKLRNRVKHLEELVTSLRTETTAIRSDLSAVNTSHDTLKVKVSNMRLTMLDNAMANNSPDSPDQTALMRYAVTTSNRFEPLQATPSAPSHSDDELETNPKALIQPLTNSRKPNNPRSPRSKSNSKSKRVVVLGDSNAQKLKPDRLSPTADIPKPTWAPTLTTTISALEKLSEEEPTPNTVVLHVGTNDVVSKSKETVVNEFETVISTTQSLFPLADVVVSAVPPRRDTNQRPKVNEDILYVNEHLKNICEANTTLTFVDHPKLWLGRDHNEKMFTSDGYHLSGDGVRVMAYNLKKQATGLLGLQPTKQGQHRRVGNQGRVRYNNDRRSSTSIPRAAPPPNRERQTTPGQGYDRPNYPMPRPTQYLPTPPPFPGPDRRAMGPFHPPPVQWNSEWPSVMEAYGDSFRYNLNPMWAGPPLFPSLQQRLD</sequence>
<dbReference type="PANTHER" id="PTHR30383">
    <property type="entry name" value="THIOESTERASE 1/PROTEASE 1/LYSOPHOSPHOLIPASE L1"/>
    <property type="match status" value="1"/>
</dbReference>
<dbReference type="PROSITE" id="PS01359">
    <property type="entry name" value="ZF_PHD_1"/>
    <property type="match status" value="1"/>
</dbReference>
<dbReference type="InterPro" id="IPR051532">
    <property type="entry name" value="Ester_Hydrolysis_Enzymes"/>
</dbReference>
<evidence type="ECO:0000256" key="4">
    <source>
        <dbReference type="ARBA" id="ARBA00022833"/>
    </source>
</evidence>
<evidence type="ECO:0000259" key="11">
    <source>
        <dbReference type="PROSITE" id="PS50016"/>
    </source>
</evidence>
<dbReference type="GO" id="GO:0008270">
    <property type="term" value="F:zinc ion binding"/>
    <property type="evidence" value="ECO:0007669"/>
    <property type="project" value="UniProtKB-KW"/>
</dbReference>
<dbReference type="Gene3D" id="3.30.40.10">
    <property type="entry name" value="Zinc/RING finger domain, C3HC4 (zinc finger)"/>
    <property type="match status" value="1"/>
</dbReference>
<dbReference type="GO" id="GO:0003847">
    <property type="term" value="F:1-alkyl-2-acetylglycerophosphocholine esterase activity"/>
    <property type="evidence" value="ECO:0007669"/>
    <property type="project" value="UniProtKB-EC"/>
</dbReference>
<dbReference type="CDD" id="cd00229">
    <property type="entry name" value="SGNH_hydrolase"/>
    <property type="match status" value="1"/>
</dbReference>